<dbReference type="AlphaFoldDB" id="A0A1M6T521"/>
<dbReference type="Pfam" id="PF12081">
    <property type="entry name" value="GldM_1st"/>
    <property type="match status" value="1"/>
</dbReference>
<dbReference type="InterPro" id="IPR022720">
    <property type="entry name" value="Motility-assoc_prot_GldM_N"/>
</dbReference>
<name>A0A1M6T521_REIAG</name>
<accession>A0A1M6T521</accession>
<dbReference type="PROSITE" id="PS51257">
    <property type="entry name" value="PROKAR_LIPOPROTEIN"/>
    <property type="match status" value="1"/>
</dbReference>
<evidence type="ECO:0000259" key="1">
    <source>
        <dbReference type="Pfam" id="PF12081"/>
    </source>
</evidence>
<dbReference type="STRING" id="156994.SAMN04488028_105289"/>
<feature type="domain" description="Gliding motility-associated protein GldM N-terminal" evidence="1">
    <location>
        <begin position="71"/>
        <end position="193"/>
    </location>
</feature>
<keyword evidence="3" id="KW-1185">Reference proteome</keyword>
<sequence length="203" mass="23549">MRIILTLSLFLTFITSCSNDEQHRINTIILNTVSVEELNRQQIIMNDSTISFINTILPSTPVEINNTRTLILKELKTIKQELVSSSGGYDEYHNYINPLEQVRVRAFLIENGKASEIQEYVNSIISDINKQGYELPRIARDAKDIEIFRYDPNQKHKTYEEMNFANVNLIEALNVIAVNEAFILQAENKYLNWYLMQNLNKGM</sequence>
<gene>
    <name evidence="2" type="ORF">SAMN04488028_105289</name>
</gene>
<dbReference type="EMBL" id="FRAA01000005">
    <property type="protein sequence ID" value="SHK52034.1"/>
    <property type="molecule type" value="Genomic_DNA"/>
</dbReference>
<evidence type="ECO:0000313" key="3">
    <source>
        <dbReference type="Proteomes" id="UP000184474"/>
    </source>
</evidence>
<organism evidence="2 3">
    <name type="scientific">Reichenbachiella agariperforans</name>
    <dbReference type="NCBI Taxonomy" id="156994"/>
    <lineage>
        <taxon>Bacteria</taxon>
        <taxon>Pseudomonadati</taxon>
        <taxon>Bacteroidota</taxon>
        <taxon>Cytophagia</taxon>
        <taxon>Cytophagales</taxon>
        <taxon>Reichenbachiellaceae</taxon>
        <taxon>Reichenbachiella</taxon>
    </lineage>
</organism>
<dbReference type="Proteomes" id="UP000184474">
    <property type="component" value="Unassembled WGS sequence"/>
</dbReference>
<dbReference type="RefSeq" id="WP_073123535.1">
    <property type="nucleotide sequence ID" value="NZ_FRAA01000005.1"/>
</dbReference>
<evidence type="ECO:0000313" key="2">
    <source>
        <dbReference type="EMBL" id="SHK52034.1"/>
    </source>
</evidence>
<protein>
    <submittedName>
        <fullName evidence="2">GldM N-terminal domain-containing protein</fullName>
    </submittedName>
</protein>
<reference evidence="3" key="1">
    <citation type="submission" date="2016-11" db="EMBL/GenBank/DDBJ databases">
        <authorList>
            <person name="Varghese N."/>
            <person name="Submissions S."/>
        </authorList>
    </citation>
    <scope>NUCLEOTIDE SEQUENCE [LARGE SCALE GENOMIC DNA]</scope>
    <source>
        <strain evidence="3">DSM 26134</strain>
    </source>
</reference>
<proteinExistence type="predicted"/>